<keyword evidence="2" id="KW-0732">Signal</keyword>
<keyword evidence="4" id="KW-1185">Reference proteome</keyword>
<protein>
    <recommendedName>
        <fullName evidence="5">GPI anchored serine-threonine rich protein</fullName>
    </recommendedName>
</protein>
<comment type="caution">
    <text evidence="3">The sequence shown here is derived from an EMBL/GenBank/DDBJ whole genome shotgun (WGS) entry which is preliminary data.</text>
</comment>
<accession>A0AAE0P7Q9</accession>
<feature type="chain" id="PRO_5042258859" description="GPI anchored serine-threonine rich protein" evidence="2">
    <location>
        <begin position="18"/>
        <end position="166"/>
    </location>
</feature>
<gene>
    <name evidence="3" type="ORF">B0H63DRAFT_61530</name>
</gene>
<evidence type="ECO:0000256" key="2">
    <source>
        <dbReference type="SAM" id="SignalP"/>
    </source>
</evidence>
<name>A0AAE0P7Q9_9PEZI</name>
<sequence>MKFFLLPLALFASAAVAQTSACAADYIVDTCLLNEKAKFDACPGGDYDCQCAAYQNIVTCYNNCPNDPEKFSADGQRQIFCGYASQYPSKTIKASVPTSTASTPAGKTTIAAQQTKAAEAATGSASGNGTPTDSAAQTTKSNNAGDLALNAGGLLAAVAGVVAAVL</sequence>
<feature type="compositionally biased region" description="Polar residues" evidence="1">
    <location>
        <begin position="124"/>
        <end position="139"/>
    </location>
</feature>
<evidence type="ECO:0008006" key="5">
    <source>
        <dbReference type="Google" id="ProtNLM"/>
    </source>
</evidence>
<feature type="signal peptide" evidence="2">
    <location>
        <begin position="1"/>
        <end position="17"/>
    </location>
</feature>
<evidence type="ECO:0000256" key="1">
    <source>
        <dbReference type="SAM" id="MobiDB-lite"/>
    </source>
</evidence>
<dbReference type="AlphaFoldDB" id="A0AAE0P7Q9"/>
<proteinExistence type="predicted"/>
<reference evidence="3" key="2">
    <citation type="submission" date="2023-06" db="EMBL/GenBank/DDBJ databases">
        <authorList>
            <consortium name="Lawrence Berkeley National Laboratory"/>
            <person name="Haridas S."/>
            <person name="Hensen N."/>
            <person name="Bonometti L."/>
            <person name="Westerberg I."/>
            <person name="Brannstrom I.O."/>
            <person name="Guillou S."/>
            <person name="Cros-Aarteil S."/>
            <person name="Calhoun S."/>
            <person name="Kuo A."/>
            <person name="Mondo S."/>
            <person name="Pangilinan J."/>
            <person name="Riley R."/>
            <person name="LaButti K."/>
            <person name="Andreopoulos B."/>
            <person name="Lipzen A."/>
            <person name="Chen C."/>
            <person name="Yanf M."/>
            <person name="Daum C."/>
            <person name="Ng V."/>
            <person name="Clum A."/>
            <person name="Steindorff A."/>
            <person name="Ohm R."/>
            <person name="Martin F."/>
            <person name="Silar P."/>
            <person name="Natvig D."/>
            <person name="Lalanne C."/>
            <person name="Gautier V."/>
            <person name="Ament-velasquez S.L."/>
            <person name="Kruys A."/>
            <person name="Hutchinson M.I."/>
            <person name="Powell A.J."/>
            <person name="Barry K."/>
            <person name="Miller A.N."/>
            <person name="Grigoriev I.V."/>
            <person name="Debuchy R."/>
            <person name="Gladieux P."/>
            <person name="Thoren M.H."/>
            <person name="Johannesson H."/>
        </authorList>
    </citation>
    <scope>NUCLEOTIDE SEQUENCE</scope>
    <source>
        <strain evidence="3">CBS 232.78</strain>
    </source>
</reference>
<evidence type="ECO:0000313" key="4">
    <source>
        <dbReference type="Proteomes" id="UP001285441"/>
    </source>
</evidence>
<dbReference type="EMBL" id="JAULSW010000001">
    <property type="protein sequence ID" value="KAK3394891.1"/>
    <property type="molecule type" value="Genomic_DNA"/>
</dbReference>
<reference evidence="3" key="1">
    <citation type="journal article" date="2023" name="Mol. Phylogenet. Evol.">
        <title>Genome-scale phylogeny and comparative genomics of the fungal order Sordariales.</title>
        <authorList>
            <person name="Hensen N."/>
            <person name="Bonometti L."/>
            <person name="Westerberg I."/>
            <person name="Brannstrom I.O."/>
            <person name="Guillou S."/>
            <person name="Cros-Aarteil S."/>
            <person name="Calhoun S."/>
            <person name="Haridas S."/>
            <person name="Kuo A."/>
            <person name="Mondo S."/>
            <person name="Pangilinan J."/>
            <person name="Riley R."/>
            <person name="LaButti K."/>
            <person name="Andreopoulos B."/>
            <person name="Lipzen A."/>
            <person name="Chen C."/>
            <person name="Yan M."/>
            <person name="Daum C."/>
            <person name="Ng V."/>
            <person name="Clum A."/>
            <person name="Steindorff A."/>
            <person name="Ohm R.A."/>
            <person name="Martin F."/>
            <person name="Silar P."/>
            <person name="Natvig D.O."/>
            <person name="Lalanne C."/>
            <person name="Gautier V."/>
            <person name="Ament-Velasquez S.L."/>
            <person name="Kruys A."/>
            <person name="Hutchinson M.I."/>
            <person name="Powell A.J."/>
            <person name="Barry K."/>
            <person name="Miller A.N."/>
            <person name="Grigoriev I.V."/>
            <person name="Debuchy R."/>
            <person name="Gladieux P."/>
            <person name="Hiltunen Thoren M."/>
            <person name="Johannesson H."/>
        </authorList>
    </citation>
    <scope>NUCLEOTIDE SEQUENCE</scope>
    <source>
        <strain evidence="3">CBS 232.78</strain>
    </source>
</reference>
<feature type="region of interest" description="Disordered" evidence="1">
    <location>
        <begin position="120"/>
        <end position="139"/>
    </location>
</feature>
<evidence type="ECO:0000313" key="3">
    <source>
        <dbReference type="EMBL" id="KAK3394891.1"/>
    </source>
</evidence>
<dbReference type="Proteomes" id="UP001285441">
    <property type="component" value="Unassembled WGS sequence"/>
</dbReference>
<organism evidence="3 4">
    <name type="scientific">Podospora didyma</name>
    <dbReference type="NCBI Taxonomy" id="330526"/>
    <lineage>
        <taxon>Eukaryota</taxon>
        <taxon>Fungi</taxon>
        <taxon>Dikarya</taxon>
        <taxon>Ascomycota</taxon>
        <taxon>Pezizomycotina</taxon>
        <taxon>Sordariomycetes</taxon>
        <taxon>Sordariomycetidae</taxon>
        <taxon>Sordariales</taxon>
        <taxon>Podosporaceae</taxon>
        <taxon>Podospora</taxon>
    </lineage>
</organism>